<evidence type="ECO:0000256" key="5">
    <source>
        <dbReference type="ARBA" id="ARBA00022833"/>
    </source>
</evidence>
<proteinExistence type="inferred from homology"/>
<evidence type="ECO:0000256" key="2">
    <source>
        <dbReference type="ARBA" id="ARBA00022670"/>
    </source>
</evidence>
<dbReference type="GeneID" id="3551517"/>
<sequence length="211" mass="23446">MRADSTNWIRVVVRDAPFLSDECAAAIHRHWERWMPIRINVSTRDLDDTGKHWILERYYALNSLNDNCECEGDVSSAHGIILEDEVVPAAFKPHADRLLVQPLEGPLIVPPFATGSVCIRFTHPHMASRSTVRHVAGVRGRALSVVVHSATSAMSAGEHHDCDDIDGMELQDDDGSGRTLESHWSWRHARDEWMAPIGGAGCCRGSAPHRT</sequence>
<dbReference type="GO" id="GO:0007155">
    <property type="term" value="P:cell adhesion"/>
    <property type="evidence" value="ECO:0007669"/>
    <property type="project" value="InterPro"/>
</dbReference>
<evidence type="ECO:0000256" key="7">
    <source>
        <dbReference type="PIRSR" id="PIRSR601577-2"/>
    </source>
</evidence>
<dbReference type="AlphaFoldDB" id="Q4DXM9"/>
<accession>Q4DXM9</accession>
<keyword evidence="10" id="KW-1185">Reference proteome</keyword>
<dbReference type="GO" id="GO:0016020">
    <property type="term" value="C:membrane"/>
    <property type="evidence" value="ECO:0007669"/>
    <property type="project" value="InterPro"/>
</dbReference>
<feature type="binding site" evidence="7">
    <location>
        <position position="183"/>
    </location>
    <ligand>
        <name>Zn(2+)</name>
        <dbReference type="ChEBI" id="CHEBI:29105"/>
        <note>catalytic</note>
    </ligand>
</feature>
<dbReference type="Gene3D" id="3.10.170.20">
    <property type="match status" value="1"/>
</dbReference>
<dbReference type="KEGG" id="tcr:509753.202"/>
<dbReference type="SUPFAM" id="SSF55486">
    <property type="entry name" value="Metalloproteases ('zincins'), catalytic domain"/>
    <property type="match status" value="1"/>
</dbReference>
<keyword evidence="4 8" id="KW-0378">Hydrolase</keyword>
<dbReference type="EMBL" id="AAHK01000106">
    <property type="protein sequence ID" value="EAN97288.1"/>
    <property type="molecule type" value="Genomic_DNA"/>
</dbReference>
<gene>
    <name evidence="9" type="ORF">Tc00.1047053509753.202</name>
</gene>
<dbReference type="Pfam" id="PF01457">
    <property type="entry name" value="Peptidase_M8"/>
    <property type="match status" value="2"/>
</dbReference>
<dbReference type="EC" id="3.4.24.-" evidence="8"/>
<dbReference type="InParanoid" id="Q4DXM9"/>
<evidence type="ECO:0000256" key="1">
    <source>
        <dbReference type="ARBA" id="ARBA00005860"/>
    </source>
</evidence>
<protein>
    <recommendedName>
        <fullName evidence="8">Leishmanolysin-like peptidase</fullName>
        <ecNumber evidence="8">3.4.24.-</ecNumber>
    </recommendedName>
</protein>
<dbReference type="GO" id="GO:0004222">
    <property type="term" value="F:metalloendopeptidase activity"/>
    <property type="evidence" value="ECO:0007669"/>
    <property type="project" value="UniProtKB-UniRule"/>
</dbReference>
<comment type="caution">
    <text evidence="9">The sequence shown here is derived from an EMBL/GenBank/DDBJ whole genome shotgun (WGS) entry which is preliminary data.</text>
</comment>
<dbReference type="InterPro" id="IPR001577">
    <property type="entry name" value="Peptidase_M8"/>
</dbReference>
<keyword evidence="2 8" id="KW-0645">Protease</keyword>
<organism evidence="9 10">
    <name type="scientific">Trypanosoma cruzi (strain CL Brener)</name>
    <dbReference type="NCBI Taxonomy" id="353153"/>
    <lineage>
        <taxon>Eukaryota</taxon>
        <taxon>Discoba</taxon>
        <taxon>Euglenozoa</taxon>
        <taxon>Kinetoplastea</taxon>
        <taxon>Metakinetoplastina</taxon>
        <taxon>Trypanosomatida</taxon>
        <taxon>Trypanosomatidae</taxon>
        <taxon>Trypanosoma</taxon>
        <taxon>Schizotrypanum</taxon>
    </lineage>
</organism>
<evidence type="ECO:0000256" key="3">
    <source>
        <dbReference type="ARBA" id="ARBA00022723"/>
    </source>
</evidence>
<evidence type="ECO:0000256" key="8">
    <source>
        <dbReference type="RuleBase" id="RU366077"/>
    </source>
</evidence>
<keyword evidence="5 7" id="KW-0862">Zinc</keyword>
<dbReference type="GO" id="GO:0046872">
    <property type="term" value="F:metal ion binding"/>
    <property type="evidence" value="ECO:0007669"/>
    <property type="project" value="UniProtKB-KW"/>
</dbReference>
<keyword evidence="6 7" id="KW-0482">Metalloprotease</keyword>
<keyword evidence="3 7" id="KW-0479">Metal-binding</keyword>
<reference evidence="9 10" key="1">
    <citation type="journal article" date="2005" name="Science">
        <title>The genome sequence of Trypanosoma cruzi, etiologic agent of Chagas disease.</title>
        <authorList>
            <person name="El-Sayed N.M."/>
            <person name="Myler P.J."/>
            <person name="Bartholomeu D.C."/>
            <person name="Nilsson D."/>
            <person name="Aggarwal G."/>
            <person name="Tran A.N."/>
            <person name="Ghedin E."/>
            <person name="Worthey E.A."/>
            <person name="Delcher A.L."/>
            <person name="Blandin G."/>
            <person name="Westenberger S.J."/>
            <person name="Caler E."/>
            <person name="Cerqueira G.C."/>
            <person name="Branche C."/>
            <person name="Haas B."/>
            <person name="Anupama A."/>
            <person name="Arner E."/>
            <person name="Aslund L."/>
            <person name="Attipoe P."/>
            <person name="Bontempi E."/>
            <person name="Bringaud F."/>
            <person name="Burton P."/>
            <person name="Cadag E."/>
            <person name="Campbell D.A."/>
            <person name="Carrington M."/>
            <person name="Crabtree J."/>
            <person name="Darban H."/>
            <person name="da Silveira J.F."/>
            <person name="de Jong P."/>
            <person name="Edwards K."/>
            <person name="Englund P.T."/>
            <person name="Fazelina G."/>
            <person name="Feldblyum T."/>
            <person name="Ferella M."/>
            <person name="Frasch A.C."/>
            <person name="Gull K."/>
            <person name="Horn D."/>
            <person name="Hou L."/>
            <person name="Huang Y."/>
            <person name="Kindlund E."/>
            <person name="Klingbeil M."/>
            <person name="Kluge S."/>
            <person name="Koo H."/>
            <person name="Lacerda D."/>
            <person name="Levin M.J."/>
            <person name="Lorenzi H."/>
            <person name="Louie T."/>
            <person name="Machado C.R."/>
            <person name="McCulloch R."/>
            <person name="McKenna A."/>
            <person name="Mizuno Y."/>
            <person name="Mottram J.C."/>
            <person name="Nelson S."/>
            <person name="Ochaya S."/>
            <person name="Osoegawa K."/>
            <person name="Pai G."/>
            <person name="Parsons M."/>
            <person name="Pentony M."/>
            <person name="Pettersson U."/>
            <person name="Pop M."/>
            <person name="Ramirez J.L."/>
            <person name="Rinta J."/>
            <person name="Robertson L."/>
            <person name="Salzberg S.L."/>
            <person name="Sanchez D.O."/>
            <person name="Seyler A."/>
            <person name="Sharma R."/>
            <person name="Shetty J."/>
            <person name="Simpson A.J."/>
            <person name="Sisk E."/>
            <person name="Tammi M.T."/>
            <person name="Tarleton R."/>
            <person name="Teixeira S."/>
            <person name="Van Aken S."/>
            <person name="Vogt C."/>
            <person name="Ward P.N."/>
            <person name="Wickstead B."/>
            <person name="Wortman J."/>
            <person name="White O."/>
            <person name="Fraser C.M."/>
            <person name="Stuart K.D."/>
            <person name="Andersson B."/>
        </authorList>
    </citation>
    <scope>NUCLEOTIDE SEQUENCE [LARGE SCALE GENOMIC DNA]</scope>
    <source>
        <strain evidence="9 10">CL Brener</strain>
    </source>
</reference>
<evidence type="ECO:0000313" key="10">
    <source>
        <dbReference type="Proteomes" id="UP000002296"/>
    </source>
</evidence>
<comment type="cofactor">
    <cofactor evidence="7 8">
        <name>Zn(2+)</name>
        <dbReference type="ChEBI" id="CHEBI:29105"/>
    </cofactor>
    <text evidence="7 8">Binds 1 zinc ion per subunit.</text>
</comment>
<comment type="similarity">
    <text evidence="1 8">Belongs to the peptidase M8 family.</text>
</comment>
<name>Q4DXM9_TRYCC</name>
<evidence type="ECO:0000256" key="4">
    <source>
        <dbReference type="ARBA" id="ARBA00022801"/>
    </source>
</evidence>
<dbReference type="RefSeq" id="XP_819139.1">
    <property type="nucleotide sequence ID" value="XM_814046.1"/>
</dbReference>
<evidence type="ECO:0000256" key="6">
    <source>
        <dbReference type="ARBA" id="ARBA00023049"/>
    </source>
</evidence>
<dbReference type="GO" id="GO:0006508">
    <property type="term" value="P:proteolysis"/>
    <property type="evidence" value="ECO:0007669"/>
    <property type="project" value="UniProtKB-KW"/>
</dbReference>
<evidence type="ECO:0000313" key="9">
    <source>
        <dbReference type="EMBL" id="EAN97288.1"/>
    </source>
</evidence>
<dbReference type="PaxDb" id="353153-Q4DXM9"/>
<dbReference type="Proteomes" id="UP000002296">
    <property type="component" value="Unassembled WGS sequence"/>
</dbReference>